<dbReference type="KEGG" id="hne:HNE_1209"/>
<dbReference type="PANTHER" id="PTHR43312:SF1">
    <property type="entry name" value="NADP-DEPENDENT OXIDOREDUCTASE DOMAIN-CONTAINING PROTEIN"/>
    <property type="match status" value="1"/>
</dbReference>
<dbReference type="STRING" id="228405.HNE_1209"/>
<dbReference type="eggNOG" id="COG0667">
    <property type="taxonomic scope" value="Bacteria"/>
</dbReference>
<organism evidence="2 3">
    <name type="scientific">Hyphomonas neptunium (strain ATCC 15444)</name>
    <dbReference type="NCBI Taxonomy" id="228405"/>
    <lineage>
        <taxon>Bacteria</taxon>
        <taxon>Pseudomonadati</taxon>
        <taxon>Pseudomonadota</taxon>
        <taxon>Alphaproteobacteria</taxon>
        <taxon>Hyphomonadales</taxon>
        <taxon>Hyphomonadaceae</taxon>
        <taxon>Hyphomonas</taxon>
    </lineage>
</organism>
<reference evidence="2 3" key="1">
    <citation type="journal article" date="2006" name="J. Bacteriol.">
        <title>Comparative genomic evidence for a close relationship between the dimorphic prosthecate bacteria Hyphomonas neptunium and Caulobacter crescentus.</title>
        <authorList>
            <person name="Badger J.H."/>
            <person name="Hoover T.R."/>
            <person name="Brun Y.V."/>
            <person name="Weiner R.M."/>
            <person name="Laub M.T."/>
            <person name="Alexandre G."/>
            <person name="Mrazek J."/>
            <person name="Ren Q."/>
            <person name="Paulsen I.T."/>
            <person name="Nelson K.E."/>
            <person name="Khouri H.M."/>
            <person name="Radune D."/>
            <person name="Sosa J."/>
            <person name="Dodson R.J."/>
            <person name="Sullivan S.A."/>
            <person name="Rosovitz M.J."/>
            <person name="Madupu R."/>
            <person name="Brinkac L.M."/>
            <person name="Durkin A.S."/>
            <person name="Daugherty S.C."/>
            <person name="Kothari S.P."/>
            <person name="Giglio M.G."/>
            <person name="Zhou L."/>
            <person name="Haft D.H."/>
            <person name="Selengut J.D."/>
            <person name="Davidsen T.M."/>
            <person name="Yang Q."/>
            <person name="Zafar N."/>
            <person name="Ward N.L."/>
        </authorList>
    </citation>
    <scope>NUCLEOTIDE SEQUENCE [LARGE SCALE GENOMIC DNA]</scope>
    <source>
        <strain evidence="2 3">ATCC 15444</strain>
    </source>
</reference>
<sequence>MSKSSGPLGFGTGLLHSVKDKASAVRVLRQAQDEGVTYFDTARLYGEGRCEGMLGEAFSHMRDEVILATKVGILPSARDLATRVKAKAAATLRRLPMLRPLIPEPPVQYPQFGVFDPARMQESFETSLKQLRTDHVDLLLLHECTLEDVQRTEVLEFLDQMVRQGKARAYGVAPRAEDMLSIAASCAPYGDVAQFDAALRSAFPPAGADTPPLIATHSCLGQRFRDRVVQLKTDDQLRDSWSSALGREAGDPATIAQAFLAHAIQQNPGGIVLFSTTQPDRLRTNLDAQALLNSPETSAALAQLMAAE</sequence>
<evidence type="ECO:0000313" key="3">
    <source>
        <dbReference type="Proteomes" id="UP000001959"/>
    </source>
</evidence>
<evidence type="ECO:0000259" key="1">
    <source>
        <dbReference type="Pfam" id="PF00248"/>
    </source>
</evidence>
<protein>
    <submittedName>
        <fullName evidence="2">Oxidoreductase, aldo/keto reductase family</fullName>
    </submittedName>
</protein>
<evidence type="ECO:0000313" key="2">
    <source>
        <dbReference type="EMBL" id="ABI76853.1"/>
    </source>
</evidence>
<dbReference type="PANTHER" id="PTHR43312">
    <property type="entry name" value="D-THREO-ALDOSE 1-DEHYDROGENASE"/>
    <property type="match status" value="1"/>
</dbReference>
<dbReference type="AlphaFoldDB" id="Q0C2W6"/>
<feature type="domain" description="NADP-dependent oxidoreductase" evidence="1">
    <location>
        <begin position="7"/>
        <end position="173"/>
    </location>
</feature>
<dbReference type="InterPro" id="IPR053135">
    <property type="entry name" value="AKR2_Oxidoreductase"/>
</dbReference>
<dbReference type="HOGENOM" id="CLU_071533_0_0_5"/>
<dbReference type="Pfam" id="PF00248">
    <property type="entry name" value="Aldo_ket_red"/>
    <property type="match status" value="1"/>
</dbReference>
<dbReference type="Proteomes" id="UP000001959">
    <property type="component" value="Chromosome"/>
</dbReference>
<gene>
    <name evidence="2" type="ordered locus">HNE_1209</name>
</gene>
<dbReference type="EMBL" id="CP000158">
    <property type="protein sequence ID" value="ABI76853.1"/>
    <property type="molecule type" value="Genomic_DNA"/>
</dbReference>
<proteinExistence type="predicted"/>
<keyword evidence="3" id="KW-1185">Reference proteome</keyword>
<dbReference type="SUPFAM" id="SSF51430">
    <property type="entry name" value="NAD(P)-linked oxidoreductase"/>
    <property type="match status" value="1"/>
</dbReference>
<dbReference type="InterPro" id="IPR023210">
    <property type="entry name" value="NADP_OxRdtase_dom"/>
</dbReference>
<dbReference type="InterPro" id="IPR036812">
    <property type="entry name" value="NAD(P)_OxRdtase_dom_sf"/>
</dbReference>
<dbReference type="Gene3D" id="3.20.20.100">
    <property type="entry name" value="NADP-dependent oxidoreductase domain"/>
    <property type="match status" value="1"/>
</dbReference>
<accession>Q0C2W6</accession>
<name>Q0C2W6_HYPNA</name>